<comment type="caution">
    <text evidence="8">The sequence shown here is derived from an EMBL/GenBank/DDBJ whole genome shotgun (WGS) entry which is preliminary data.</text>
</comment>
<dbReference type="InterPro" id="IPR000326">
    <property type="entry name" value="PAP2/HPO"/>
</dbReference>
<comment type="subcellular location">
    <subcellularLocation>
        <location evidence="1">Membrane</location>
        <topology evidence="1">Multi-pass membrane protein</topology>
    </subcellularLocation>
</comment>
<dbReference type="PANTHER" id="PTHR10165">
    <property type="entry name" value="LIPID PHOSPHATE PHOSPHATASE"/>
    <property type="match status" value="1"/>
</dbReference>
<gene>
    <name evidence="8" type="ORF">OGATHE_005785</name>
</gene>
<feature type="region of interest" description="Disordered" evidence="6">
    <location>
        <begin position="309"/>
        <end position="348"/>
    </location>
</feature>
<dbReference type="InterPro" id="IPR036938">
    <property type="entry name" value="PAP2/HPO_sf"/>
</dbReference>
<dbReference type="GO" id="GO:0046839">
    <property type="term" value="P:phospholipid dephosphorylation"/>
    <property type="evidence" value="ECO:0007669"/>
    <property type="project" value="TreeGrafter"/>
</dbReference>
<feature type="transmembrane region" description="Helical" evidence="7">
    <location>
        <begin position="219"/>
        <end position="236"/>
    </location>
</feature>
<evidence type="ECO:0000256" key="1">
    <source>
        <dbReference type="ARBA" id="ARBA00004141"/>
    </source>
</evidence>
<evidence type="ECO:0000256" key="4">
    <source>
        <dbReference type="ARBA" id="ARBA00022989"/>
    </source>
</evidence>
<keyword evidence="9" id="KW-1185">Reference proteome</keyword>
<keyword evidence="5 7" id="KW-0472">Membrane</keyword>
<evidence type="ECO:0000313" key="8">
    <source>
        <dbReference type="EMBL" id="KAH3659740.1"/>
    </source>
</evidence>
<dbReference type="Pfam" id="PF01569">
    <property type="entry name" value="PAP2"/>
    <property type="match status" value="1"/>
</dbReference>
<dbReference type="InterPro" id="IPR043216">
    <property type="entry name" value="PAP-like"/>
</dbReference>
<feature type="transmembrane region" description="Helical" evidence="7">
    <location>
        <begin position="248"/>
        <end position="269"/>
    </location>
</feature>
<keyword evidence="3 7" id="KW-0812">Transmembrane</keyword>
<dbReference type="EMBL" id="JAEUBD010001504">
    <property type="protein sequence ID" value="KAH3659740.1"/>
    <property type="molecule type" value="Genomic_DNA"/>
</dbReference>
<dbReference type="GO" id="GO:0006644">
    <property type="term" value="P:phospholipid metabolic process"/>
    <property type="evidence" value="ECO:0007669"/>
    <property type="project" value="InterPro"/>
</dbReference>
<dbReference type="GO" id="GO:0016020">
    <property type="term" value="C:membrane"/>
    <property type="evidence" value="ECO:0007669"/>
    <property type="project" value="UniProtKB-SubCell"/>
</dbReference>
<reference evidence="8" key="1">
    <citation type="journal article" date="2021" name="Open Biol.">
        <title>Shared evolutionary footprints suggest mitochondrial oxidative damage underlies multiple complex I losses in fungi.</title>
        <authorList>
            <person name="Schikora-Tamarit M.A."/>
            <person name="Marcet-Houben M."/>
            <person name="Nosek J."/>
            <person name="Gabaldon T."/>
        </authorList>
    </citation>
    <scope>NUCLEOTIDE SEQUENCE</scope>
    <source>
        <strain evidence="8">NCAIM Y.01608</strain>
    </source>
</reference>
<evidence type="ECO:0000256" key="2">
    <source>
        <dbReference type="ARBA" id="ARBA00008816"/>
    </source>
</evidence>
<dbReference type="GO" id="GO:0008195">
    <property type="term" value="F:phosphatidate phosphatase activity"/>
    <property type="evidence" value="ECO:0007669"/>
    <property type="project" value="TreeGrafter"/>
</dbReference>
<keyword evidence="4 7" id="KW-1133">Transmembrane helix</keyword>
<dbReference type="AlphaFoldDB" id="A0A1B7SAY0"/>
<dbReference type="CDD" id="cd03390">
    <property type="entry name" value="PAP2_containing_1_like"/>
    <property type="match status" value="1"/>
</dbReference>
<dbReference type="SUPFAM" id="SSF48317">
    <property type="entry name" value="Acid phosphatase/Vanadium-dependent haloperoxidase"/>
    <property type="match status" value="1"/>
</dbReference>
<evidence type="ECO:0000256" key="3">
    <source>
        <dbReference type="ARBA" id="ARBA00022692"/>
    </source>
</evidence>
<dbReference type="PANTHER" id="PTHR10165:SF192">
    <property type="entry name" value="PHOSPHATIDIC ACID PHOSPHATASE TYPE 2_HALOPEROXIDASE DOMAIN-CONTAINING PROTEIN"/>
    <property type="match status" value="1"/>
</dbReference>
<evidence type="ECO:0000256" key="6">
    <source>
        <dbReference type="SAM" id="MobiDB-lite"/>
    </source>
</evidence>
<dbReference type="SMART" id="SM00014">
    <property type="entry name" value="acidPPc"/>
    <property type="match status" value="1"/>
</dbReference>
<name>A0A1B7SAY0_9ASCO</name>
<reference evidence="8" key="2">
    <citation type="submission" date="2021-01" db="EMBL/GenBank/DDBJ databases">
        <authorList>
            <person name="Schikora-Tamarit M.A."/>
        </authorList>
    </citation>
    <scope>NUCLEOTIDE SEQUENCE</scope>
    <source>
        <strain evidence="8">NCAIM Y.01608</strain>
    </source>
</reference>
<dbReference type="Proteomes" id="UP000788993">
    <property type="component" value="Unassembled WGS sequence"/>
</dbReference>
<sequence length="362" mass="39898">MFFSQGAEFEFEETFMVVNGHDVSLPTFISYVLDWAFYIVILLGAIFYGVFGTPRTSDFDVKDPSIMHMYVQEAKTLAPIWLLVVMAVVVPSLAVVLAGSLVTKLPPSRKAWDIHCALLAMLGASAFQLFTVVILKNVSALPRPDFLTRCVPFTFASQQLGSLSTIGICANPSHRLIFEGLRSFPSGHASTITTTSAVQFLFTAGKLNLFDGRGLSCKSIISLMYPIIISSTIAFSRISDNRHFVRDVVAGMGVGILYGVLFYSLYFPFPLMAENLGRAYLPRRFGVNDLFNGVGGFWKVPDLPGAPTDRTEVPGYYQEQNQKDQAPVPSPQTEQKPPPTRISIDTSKVTTKLNDLAQSLRK</sequence>
<feature type="transmembrane region" description="Helical" evidence="7">
    <location>
        <begin position="31"/>
        <end position="51"/>
    </location>
</feature>
<evidence type="ECO:0000313" key="9">
    <source>
        <dbReference type="Proteomes" id="UP000788993"/>
    </source>
</evidence>
<organism evidence="8 9">
    <name type="scientific">Ogataea polymorpha</name>
    <dbReference type="NCBI Taxonomy" id="460523"/>
    <lineage>
        <taxon>Eukaryota</taxon>
        <taxon>Fungi</taxon>
        <taxon>Dikarya</taxon>
        <taxon>Ascomycota</taxon>
        <taxon>Saccharomycotina</taxon>
        <taxon>Pichiomycetes</taxon>
        <taxon>Pichiales</taxon>
        <taxon>Pichiaceae</taxon>
        <taxon>Ogataea</taxon>
    </lineage>
</organism>
<feature type="transmembrane region" description="Helical" evidence="7">
    <location>
        <begin position="80"/>
        <end position="102"/>
    </location>
</feature>
<proteinExistence type="inferred from homology"/>
<feature type="transmembrane region" description="Helical" evidence="7">
    <location>
        <begin position="114"/>
        <end position="135"/>
    </location>
</feature>
<evidence type="ECO:0000256" key="5">
    <source>
        <dbReference type="ARBA" id="ARBA00023136"/>
    </source>
</evidence>
<protein>
    <submittedName>
        <fullName evidence="8">Uncharacterized protein</fullName>
    </submittedName>
</protein>
<accession>A0A1B7SAY0</accession>
<comment type="similarity">
    <text evidence="2">Belongs to the PA-phosphatase related phosphoesterase family.</text>
</comment>
<dbReference type="OrthoDB" id="8907274at2759"/>
<evidence type="ECO:0000256" key="7">
    <source>
        <dbReference type="SAM" id="Phobius"/>
    </source>
</evidence>
<dbReference type="RefSeq" id="XP_018208616.1">
    <property type="nucleotide sequence ID" value="XM_018357814.1"/>
</dbReference>
<dbReference type="Gene3D" id="1.20.144.10">
    <property type="entry name" value="Phosphatidic acid phosphatase type 2/haloperoxidase"/>
    <property type="match status" value="1"/>
</dbReference>